<keyword evidence="7" id="KW-0325">Glycoprotein</keyword>
<evidence type="ECO:0000256" key="8">
    <source>
        <dbReference type="ARBA" id="ARBA00023235"/>
    </source>
</evidence>
<evidence type="ECO:0000313" key="11">
    <source>
        <dbReference type="EMBL" id="QHJ13006.1"/>
    </source>
</evidence>
<evidence type="ECO:0000313" key="12">
    <source>
        <dbReference type="Proteomes" id="UP000464524"/>
    </source>
</evidence>
<dbReference type="GO" id="GO:0030313">
    <property type="term" value="C:cell envelope"/>
    <property type="evidence" value="ECO:0007669"/>
    <property type="project" value="UniProtKB-SubCell"/>
</dbReference>
<dbReference type="InterPro" id="IPR032518">
    <property type="entry name" value="HepII_N"/>
</dbReference>
<dbReference type="RefSeq" id="WP_160181143.1">
    <property type="nucleotide sequence ID" value="NZ_CP047656.1"/>
</dbReference>
<dbReference type="OrthoDB" id="9772435at2"/>
<keyword evidence="8" id="KW-0413">Isomerase</keyword>
<keyword evidence="6" id="KW-0472">Membrane</keyword>
<dbReference type="AlphaFoldDB" id="A0A857JNC2"/>
<dbReference type="Gene3D" id="1.50.10.100">
    <property type="entry name" value="Chondroitin AC/alginate lyase"/>
    <property type="match status" value="1"/>
</dbReference>
<keyword evidence="12" id="KW-1185">Reference proteome</keyword>
<gene>
    <name evidence="11" type="ORF">FX988_03264</name>
</gene>
<dbReference type="GO" id="GO:0016020">
    <property type="term" value="C:membrane"/>
    <property type="evidence" value="ECO:0007669"/>
    <property type="project" value="UniProtKB-SubCell"/>
</dbReference>
<feature type="domain" description="Heparinase II/III-like C-terminal" evidence="9">
    <location>
        <begin position="337"/>
        <end position="562"/>
    </location>
</feature>
<dbReference type="Pfam" id="PF16332">
    <property type="entry name" value="DUF4962"/>
    <property type="match status" value="1"/>
</dbReference>
<dbReference type="Proteomes" id="UP000464524">
    <property type="component" value="Chromosome"/>
</dbReference>
<accession>A0A857JNC2</accession>
<protein>
    <recommendedName>
        <fullName evidence="13">Heparinase II N-terminal domain-containing protein</fullName>
    </recommendedName>
</protein>
<organism evidence="11 12">
    <name type="scientific">Paraglaciecola mesophila</name>
    <dbReference type="NCBI Taxonomy" id="197222"/>
    <lineage>
        <taxon>Bacteria</taxon>
        <taxon>Pseudomonadati</taxon>
        <taxon>Pseudomonadota</taxon>
        <taxon>Gammaproteobacteria</taxon>
        <taxon>Alteromonadales</taxon>
        <taxon>Alteromonadaceae</taxon>
        <taxon>Paraglaciecola</taxon>
    </lineage>
</organism>
<proteinExistence type="predicted"/>
<dbReference type="KEGG" id="pmes:FX988_03264"/>
<dbReference type="InterPro" id="IPR008929">
    <property type="entry name" value="Chondroitin_lyas"/>
</dbReference>
<dbReference type="EMBL" id="CP047656">
    <property type="protein sequence ID" value="QHJ13006.1"/>
    <property type="molecule type" value="Genomic_DNA"/>
</dbReference>
<dbReference type="InterPro" id="IPR012480">
    <property type="entry name" value="Hepar_II_III_C"/>
</dbReference>
<evidence type="ECO:0000256" key="5">
    <source>
        <dbReference type="ARBA" id="ARBA00022989"/>
    </source>
</evidence>
<evidence type="ECO:0000256" key="3">
    <source>
        <dbReference type="ARBA" id="ARBA00022692"/>
    </source>
</evidence>
<feature type="domain" description="Heparinase II N-terminal" evidence="10">
    <location>
        <begin position="57"/>
        <end position="265"/>
    </location>
</feature>
<evidence type="ECO:0000256" key="7">
    <source>
        <dbReference type="ARBA" id="ARBA00023180"/>
    </source>
</evidence>
<evidence type="ECO:0000256" key="1">
    <source>
        <dbReference type="ARBA" id="ARBA00004141"/>
    </source>
</evidence>
<evidence type="ECO:0000256" key="4">
    <source>
        <dbReference type="ARBA" id="ARBA00022729"/>
    </source>
</evidence>
<comment type="subcellular location">
    <subcellularLocation>
        <location evidence="2">Cell envelope</location>
    </subcellularLocation>
    <subcellularLocation>
        <location evidence="1">Membrane</location>
        <topology evidence="1">Multi-pass membrane protein</topology>
    </subcellularLocation>
</comment>
<dbReference type="PANTHER" id="PTHR15532:SF5">
    <property type="entry name" value="SULFOTRANSFERASE DOMAIN-CONTAINING PROTEIN"/>
    <property type="match status" value="1"/>
</dbReference>
<keyword evidence="4" id="KW-0732">Signal</keyword>
<evidence type="ECO:0000259" key="9">
    <source>
        <dbReference type="Pfam" id="PF07940"/>
    </source>
</evidence>
<evidence type="ECO:0000259" key="10">
    <source>
        <dbReference type="Pfam" id="PF16332"/>
    </source>
</evidence>
<reference evidence="11 12" key="1">
    <citation type="submission" date="2019-12" db="EMBL/GenBank/DDBJ databases">
        <title>Genome sequencing and assembly of endphytes of Porphyra tenera.</title>
        <authorList>
            <person name="Park J.M."/>
            <person name="Shin R."/>
            <person name="Jo S.H."/>
        </authorList>
    </citation>
    <scope>NUCLEOTIDE SEQUENCE [LARGE SCALE GENOMIC DNA]</scope>
    <source>
        <strain evidence="11 12">GPM4</strain>
    </source>
</reference>
<evidence type="ECO:0008006" key="13">
    <source>
        <dbReference type="Google" id="ProtNLM"/>
    </source>
</evidence>
<dbReference type="InterPro" id="IPR052447">
    <property type="entry name" value="Dermatan-Sulfate_Isomerase"/>
</dbReference>
<dbReference type="PANTHER" id="PTHR15532">
    <property type="match status" value="1"/>
</dbReference>
<evidence type="ECO:0000256" key="2">
    <source>
        <dbReference type="ARBA" id="ARBA00004196"/>
    </source>
</evidence>
<dbReference type="Pfam" id="PF07940">
    <property type="entry name" value="Hepar_II_III_C"/>
    <property type="match status" value="1"/>
</dbReference>
<dbReference type="SUPFAM" id="SSF48230">
    <property type="entry name" value="Chondroitin AC/alginate lyase"/>
    <property type="match status" value="1"/>
</dbReference>
<sequence>MPYLLIDDQLDELKVQLKTTRKAHLVRLLEQCRLYEDEVLSKAHPPTSITYMGMAAANLSLAYLLTEQEHYLEEAKRWIFTAVEYDVWGYGFLVDVDLSASWMLYGLGLSYDWLKDHLAEDERKAFLDKLILQGNKIFDYGQQNLGHCWSTNYWQNHNWINYSGLLTTAYAIRRDYVGAEKWISEIKDNFAKVFEYLPEDGSNYEGTGYWRYAINFFLSAADYIRQDGGPNYFEAGFLKNSFDYRIYQCAPNWEENINFADVHDRRSSHSICAYYKIASEYGNEQAQWLGEKVRKEFLFREASHSKIFPGILPEAFLELIWYNPEINAQSPENLPLTKYFPDLGLVVMRSSWETDATHLSFKSSPAGGHKQWELSWALDKKNDWKTRSLTHYHVDFNHFILLHNGAALAIDEGYNRTSKAEVHNMITVDGTGCVGEKIWQEGDLSDPERFDLNCKGIHNVWRDVPEEAIAKVEAFSNDKGYTYVVGESSRMYYPEMALTRNARHIINSQCGYFIFLDELQSKLEHTYTWRMHSERLAKEVGDGQFEIVNGTGALNVFTVFPKARSTKVDETVVEEIMTPQRPDDIRRIRLKTLLVENPEKCQNAYFLNVLQPKDALSGSKEQDISIRALEGEDYIGMEITSQQHVELFLFSDTNNIVYEEISANATWLSIVKDMDGNVVKTTRYDGQ</sequence>
<dbReference type="GO" id="GO:0016853">
    <property type="term" value="F:isomerase activity"/>
    <property type="evidence" value="ECO:0007669"/>
    <property type="project" value="UniProtKB-KW"/>
</dbReference>
<keyword evidence="5" id="KW-1133">Transmembrane helix</keyword>
<keyword evidence="3" id="KW-0812">Transmembrane</keyword>
<dbReference type="Gene3D" id="2.70.98.70">
    <property type="match status" value="1"/>
</dbReference>
<name>A0A857JNC2_9ALTE</name>
<evidence type="ECO:0000256" key="6">
    <source>
        <dbReference type="ARBA" id="ARBA00023136"/>
    </source>
</evidence>
<dbReference type="GO" id="GO:0016829">
    <property type="term" value="F:lyase activity"/>
    <property type="evidence" value="ECO:0007669"/>
    <property type="project" value="InterPro"/>
</dbReference>